<protein>
    <recommendedName>
        <fullName evidence="3">DUF4460 domain-containing protein</fullName>
    </recommendedName>
</protein>
<dbReference type="AlphaFoldDB" id="A0A8J9T4Y4"/>
<feature type="region of interest" description="Disordered" evidence="1">
    <location>
        <begin position="1"/>
        <end position="39"/>
    </location>
</feature>
<reference evidence="2" key="1">
    <citation type="submission" date="2022-02" db="EMBL/GenBank/DDBJ databases">
        <authorList>
            <person name="Giguere J D."/>
        </authorList>
    </citation>
    <scope>NUCLEOTIDE SEQUENCE</scope>
    <source>
        <strain evidence="2">CCAP 1055/1</strain>
    </source>
</reference>
<feature type="compositionally biased region" description="Low complexity" evidence="1">
    <location>
        <begin position="20"/>
        <end position="31"/>
    </location>
</feature>
<proteinExistence type="predicted"/>
<dbReference type="EMBL" id="OU594959">
    <property type="protein sequence ID" value="CAG9282874.1"/>
    <property type="molecule type" value="Genomic_DNA"/>
</dbReference>
<name>A0A8J9T4Y4_PHATR</name>
<evidence type="ECO:0000313" key="2">
    <source>
        <dbReference type="EMBL" id="CAG9282874.1"/>
    </source>
</evidence>
<sequence>MQSSVTAARGVSRQRRWLASKTTTTTNNKTSLVRPHNRMSPSTYSLGAASAIPISVRALNGLPNSIFRFDTGHLAHRCFSAVSASSTNSKLRSLVKPFLLKCHPDVQTSDDAKQINLRAVQNLNSYLDSIRVISDGKMLRKPESSIFEVDFLIQRDAKVTRKKIRSVSSRKCVELQLPSWRLVRSCSTAVKTAADSQQGFGSAPAIARQQVEHHAELEIAKLLKVAGLTVPNDIALVSPDDMNGNRESLGSDDESQMEPSSTRPHAFHGMPSSRIRLSRYEQTREVYPSRIDWKKYNQIYKEAVADMHADIATECLIAKHPGRRRKHIASILSRVRLSANISVVEQVIAFRRLSLLLDENFNDLCLEDFGHLWEKMLLVLTPSRDYNSSSSARYKRLQRQGDSGFLFTVHPDNNVTIHIPIDFDDSELIQELEQNVWSFYELTGDGLDEIFPDGMTWNNTF</sequence>
<organism evidence="2">
    <name type="scientific">Phaeodactylum tricornutum</name>
    <name type="common">Diatom</name>
    <dbReference type="NCBI Taxonomy" id="2850"/>
    <lineage>
        <taxon>Eukaryota</taxon>
        <taxon>Sar</taxon>
        <taxon>Stramenopiles</taxon>
        <taxon>Ochrophyta</taxon>
        <taxon>Bacillariophyta</taxon>
        <taxon>Bacillariophyceae</taxon>
        <taxon>Bacillariophycidae</taxon>
        <taxon>Naviculales</taxon>
        <taxon>Phaeodactylaceae</taxon>
        <taxon>Phaeodactylum</taxon>
    </lineage>
</organism>
<accession>A0A8J9T4Y4</accession>
<dbReference type="Proteomes" id="UP000836788">
    <property type="component" value="Chromosome 18"/>
</dbReference>
<feature type="region of interest" description="Disordered" evidence="1">
    <location>
        <begin position="237"/>
        <end position="268"/>
    </location>
</feature>
<gene>
    <name evidence="2" type="ORF">PTTT1_LOCUS20996</name>
</gene>
<evidence type="ECO:0008006" key="3">
    <source>
        <dbReference type="Google" id="ProtNLM"/>
    </source>
</evidence>
<evidence type="ECO:0000256" key="1">
    <source>
        <dbReference type="SAM" id="MobiDB-lite"/>
    </source>
</evidence>